<keyword evidence="2" id="KW-0560">Oxidoreductase</keyword>
<evidence type="ECO:0000313" key="6">
    <source>
        <dbReference type="Proteomes" id="UP000184485"/>
    </source>
</evidence>
<dbReference type="InterPro" id="IPR036291">
    <property type="entry name" value="NAD(P)-bd_dom_sf"/>
</dbReference>
<dbReference type="GO" id="GO:0016491">
    <property type="term" value="F:oxidoreductase activity"/>
    <property type="evidence" value="ECO:0007669"/>
    <property type="project" value="UniProtKB-KW"/>
</dbReference>
<name>A0A1M4YYC5_9HYPH</name>
<keyword evidence="6" id="KW-1185">Reference proteome</keyword>
<dbReference type="PRINTS" id="PR00080">
    <property type="entry name" value="SDRFAMILY"/>
</dbReference>
<evidence type="ECO:0000259" key="4">
    <source>
        <dbReference type="SMART" id="SM00822"/>
    </source>
</evidence>
<dbReference type="OrthoDB" id="517007at2"/>
<dbReference type="PANTHER" id="PTHR24321">
    <property type="entry name" value="DEHYDROGENASES, SHORT CHAIN"/>
    <property type="match status" value="1"/>
</dbReference>
<evidence type="ECO:0000256" key="3">
    <source>
        <dbReference type="ARBA" id="ARBA00023027"/>
    </source>
</evidence>
<dbReference type="InterPro" id="IPR057326">
    <property type="entry name" value="KR_dom"/>
</dbReference>
<dbReference type="STRING" id="1122133.SAMN02745157_1662"/>
<dbReference type="PRINTS" id="PR00081">
    <property type="entry name" value="GDHRDH"/>
</dbReference>
<comment type="similarity">
    <text evidence="1">Belongs to the short-chain dehydrogenases/reductases (SDR) family.</text>
</comment>
<protein>
    <submittedName>
        <fullName evidence="5">NAD(P)-dependent dehydrogenase, short-chain alcohol dehydrogenase family</fullName>
    </submittedName>
</protein>
<keyword evidence="3" id="KW-0520">NAD</keyword>
<evidence type="ECO:0000256" key="2">
    <source>
        <dbReference type="ARBA" id="ARBA00023002"/>
    </source>
</evidence>
<accession>A0A1M4YYC5</accession>
<proteinExistence type="inferred from homology"/>
<dbReference type="EMBL" id="FQUP01000001">
    <property type="protein sequence ID" value="SHF10814.1"/>
    <property type="molecule type" value="Genomic_DNA"/>
</dbReference>
<dbReference type="InterPro" id="IPR020904">
    <property type="entry name" value="Sc_DH/Rdtase_CS"/>
</dbReference>
<dbReference type="FunFam" id="3.40.50.720:FF:000084">
    <property type="entry name" value="Short-chain dehydrogenase reductase"/>
    <property type="match status" value="1"/>
</dbReference>
<dbReference type="CDD" id="cd05233">
    <property type="entry name" value="SDR_c"/>
    <property type="match status" value="1"/>
</dbReference>
<dbReference type="SMART" id="SM00822">
    <property type="entry name" value="PKS_KR"/>
    <property type="match status" value="1"/>
</dbReference>
<dbReference type="PANTHER" id="PTHR24321:SF8">
    <property type="entry name" value="ESTRADIOL 17-BETA-DEHYDROGENASE 8-RELATED"/>
    <property type="match status" value="1"/>
</dbReference>
<dbReference type="InterPro" id="IPR002347">
    <property type="entry name" value="SDR_fam"/>
</dbReference>
<dbReference type="Pfam" id="PF13561">
    <property type="entry name" value="adh_short_C2"/>
    <property type="match status" value="1"/>
</dbReference>
<evidence type="ECO:0000256" key="1">
    <source>
        <dbReference type="ARBA" id="ARBA00006484"/>
    </source>
</evidence>
<dbReference type="PROSITE" id="PS00061">
    <property type="entry name" value="ADH_SHORT"/>
    <property type="match status" value="1"/>
</dbReference>
<feature type="domain" description="Ketoreductase" evidence="4">
    <location>
        <begin position="7"/>
        <end position="187"/>
    </location>
</feature>
<dbReference type="Proteomes" id="UP000184485">
    <property type="component" value="Unassembled WGS sequence"/>
</dbReference>
<evidence type="ECO:0000313" key="5">
    <source>
        <dbReference type="EMBL" id="SHF10814.1"/>
    </source>
</evidence>
<dbReference type="SUPFAM" id="SSF51735">
    <property type="entry name" value="NAD(P)-binding Rossmann-fold domains"/>
    <property type="match status" value="1"/>
</dbReference>
<organism evidence="5 6">
    <name type="scientific">Kaistia soli DSM 19436</name>
    <dbReference type="NCBI Taxonomy" id="1122133"/>
    <lineage>
        <taxon>Bacteria</taxon>
        <taxon>Pseudomonadati</taxon>
        <taxon>Pseudomonadota</taxon>
        <taxon>Alphaproteobacteria</taxon>
        <taxon>Hyphomicrobiales</taxon>
        <taxon>Kaistiaceae</taxon>
        <taxon>Kaistia</taxon>
    </lineage>
</organism>
<dbReference type="RefSeq" id="WP_073052193.1">
    <property type="nucleotide sequence ID" value="NZ_FQUP01000001.1"/>
</dbReference>
<dbReference type="Gene3D" id="3.40.50.720">
    <property type="entry name" value="NAD(P)-binding Rossmann-like Domain"/>
    <property type="match status" value="1"/>
</dbReference>
<sequence>MFGMAGKHVVISGAGGGIGRALVALFLESGARVTACDRDAGLLAALPDVTTETFELTDRAATTAAMERIIGRSGAPDAIIGNAGFTRAERMADIDPDVWDSEIAINLTGTYNLIAPALPAMIAAGGGSIVLVSSVNAIAHFGNPAYSAAKAALNAYARALAVEHGQHGIRANCICPGSVRTPAWDHRIEKQPQLLDDVVRYYPLGRLVTPEEVAQTALFLASPLSSGITGTAIAVDAGLTAGNRRFVSEVLGG</sequence>
<gene>
    <name evidence="5" type="ORF">SAMN02745157_1662</name>
</gene>
<reference evidence="5 6" key="1">
    <citation type="submission" date="2016-11" db="EMBL/GenBank/DDBJ databases">
        <authorList>
            <person name="Jaros S."/>
            <person name="Januszkiewicz K."/>
            <person name="Wedrychowicz H."/>
        </authorList>
    </citation>
    <scope>NUCLEOTIDE SEQUENCE [LARGE SCALE GENOMIC DNA]</scope>
    <source>
        <strain evidence="5 6">DSM 19436</strain>
    </source>
</reference>
<dbReference type="AlphaFoldDB" id="A0A1M4YYC5"/>